<reference evidence="7" key="2">
    <citation type="submission" date="2025-09" db="UniProtKB">
        <authorList>
            <consortium name="Ensembl"/>
        </authorList>
    </citation>
    <scope>IDENTIFICATION</scope>
</reference>
<dbReference type="InterPro" id="IPR033139">
    <property type="entry name" value="Caspase_cys_AS"/>
</dbReference>
<feature type="domain" description="Caspase family p20" evidence="6">
    <location>
        <begin position="74"/>
        <end position="198"/>
    </location>
</feature>
<dbReference type="GO" id="GO:0030182">
    <property type="term" value="P:neuron differentiation"/>
    <property type="evidence" value="ECO:0007669"/>
    <property type="project" value="TreeGrafter"/>
</dbReference>
<dbReference type="OrthoDB" id="6538197at2759"/>
<keyword evidence="3" id="KW-0378">Hydrolase</keyword>
<evidence type="ECO:0000256" key="5">
    <source>
        <dbReference type="ARBA" id="ARBA00023145"/>
    </source>
</evidence>
<sequence>MEPSISLVRQTFFLNNHLSLIEITMADKNHVLKSPQSITDAKTSSGSEGKSIPFSKSVDSVIQTDESYRMDCPEMGICILVNNKHFLPNTGMALRSGTDADAALVFDTFRTLGYNVKTYNDLPCKRIIEVLQNIAKDDHKKRNSFVCVLLSHGEDGLIYGTDGPLELKTLTSLFRGDRCKTLRGKPKLFFIQACRGTDLDSGIETDSGSDEKCVRKYL</sequence>
<name>A0A8C6XQF6_NAJNA</name>
<dbReference type="GO" id="GO:0006508">
    <property type="term" value="P:proteolysis"/>
    <property type="evidence" value="ECO:0007669"/>
    <property type="project" value="UniProtKB-KW"/>
</dbReference>
<evidence type="ECO:0000256" key="1">
    <source>
        <dbReference type="ARBA" id="ARBA00010134"/>
    </source>
</evidence>
<dbReference type="PROSITE" id="PS01121">
    <property type="entry name" value="CASPASE_HIS"/>
    <property type="match status" value="1"/>
</dbReference>
<evidence type="ECO:0000256" key="3">
    <source>
        <dbReference type="ARBA" id="ARBA00022801"/>
    </source>
</evidence>
<dbReference type="PANTHER" id="PTHR10454:SF198">
    <property type="entry name" value="CASPASE-3"/>
    <property type="match status" value="1"/>
</dbReference>
<keyword evidence="5" id="KW-0865">Zymogen</keyword>
<protein>
    <submittedName>
        <fullName evidence="7">Interferon regulatory factor 2</fullName>
    </submittedName>
</protein>
<dbReference type="GO" id="GO:0030218">
    <property type="term" value="P:erythrocyte differentiation"/>
    <property type="evidence" value="ECO:0007669"/>
    <property type="project" value="TreeGrafter"/>
</dbReference>
<dbReference type="PANTHER" id="PTHR10454">
    <property type="entry name" value="CASPASE"/>
    <property type="match status" value="1"/>
</dbReference>
<dbReference type="InterPro" id="IPR016129">
    <property type="entry name" value="Caspase_his_AS"/>
</dbReference>
<dbReference type="InterPro" id="IPR029030">
    <property type="entry name" value="Caspase-like_dom_sf"/>
</dbReference>
<evidence type="ECO:0000256" key="4">
    <source>
        <dbReference type="ARBA" id="ARBA00022807"/>
    </source>
</evidence>
<dbReference type="PRINTS" id="PR00376">
    <property type="entry name" value="IL1BCENZYME"/>
</dbReference>
<dbReference type="Gene3D" id="3.40.50.1460">
    <property type="match status" value="1"/>
</dbReference>
<dbReference type="InterPro" id="IPR015917">
    <property type="entry name" value="Pept_C14A"/>
</dbReference>
<dbReference type="GeneTree" id="ENSGT00940000159063"/>
<evidence type="ECO:0000313" key="7">
    <source>
        <dbReference type="Ensembl" id="ENSNNAP00000018094.1"/>
    </source>
</evidence>
<evidence type="ECO:0000259" key="6">
    <source>
        <dbReference type="PROSITE" id="PS50208"/>
    </source>
</evidence>
<dbReference type="SMART" id="SM00115">
    <property type="entry name" value="CASc"/>
    <property type="match status" value="1"/>
</dbReference>
<evidence type="ECO:0000256" key="2">
    <source>
        <dbReference type="ARBA" id="ARBA00022670"/>
    </source>
</evidence>
<dbReference type="PROSITE" id="PS01122">
    <property type="entry name" value="CASPASE_CYS"/>
    <property type="match status" value="1"/>
</dbReference>
<dbReference type="AlphaFoldDB" id="A0A8C6XQF6"/>
<comment type="similarity">
    <text evidence="1">Belongs to the peptidase C14A family.</text>
</comment>
<dbReference type="GO" id="GO:0005737">
    <property type="term" value="C:cytoplasm"/>
    <property type="evidence" value="ECO:0007669"/>
    <property type="project" value="TreeGrafter"/>
</dbReference>
<dbReference type="PROSITE" id="PS50208">
    <property type="entry name" value="CASPASE_P20"/>
    <property type="match status" value="1"/>
</dbReference>
<keyword evidence="4" id="KW-0788">Thiol protease</keyword>
<dbReference type="SUPFAM" id="SSF52129">
    <property type="entry name" value="Caspase-like"/>
    <property type="match status" value="1"/>
</dbReference>
<dbReference type="InterPro" id="IPR002398">
    <property type="entry name" value="Pept_C14"/>
</dbReference>
<dbReference type="Proteomes" id="UP000694559">
    <property type="component" value="Unplaced"/>
</dbReference>
<dbReference type="GO" id="GO:0006915">
    <property type="term" value="P:apoptotic process"/>
    <property type="evidence" value="ECO:0007669"/>
    <property type="project" value="TreeGrafter"/>
</dbReference>
<keyword evidence="2" id="KW-0645">Protease</keyword>
<keyword evidence="8" id="KW-1185">Reference proteome</keyword>
<dbReference type="Pfam" id="PF00656">
    <property type="entry name" value="Peptidase_C14"/>
    <property type="match status" value="1"/>
</dbReference>
<dbReference type="GO" id="GO:0004197">
    <property type="term" value="F:cysteine-type endopeptidase activity"/>
    <property type="evidence" value="ECO:0007669"/>
    <property type="project" value="InterPro"/>
</dbReference>
<reference evidence="7" key="1">
    <citation type="submission" date="2025-08" db="UniProtKB">
        <authorList>
            <consortium name="Ensembl"/>
        </authorList>
    </citation>
    <scope>IDENTIFICATION</scope>
</reference>
<dbReference type="InterPro" id="IPR011600">
    <property type="entry name" value="Pept_C14_caspase"/>
</dbReference>
<dbReference type="GO" id="GO:0031264">
    <property type="term" value="C:death-inducing signaling complex"/>
    <property type="evidence" value="ECO:0007669"/>
    <property type="project" value="TreeGrafter"/>
</dbReference>
<dbReference type="InterPro" id="IPR001309">
    <property type="entry name" value="Pept_C14_p20"/>
</dbReference>
<organism evidence="7 8">
    <name type="scientific">Naja naja</name>
    <name type="common">Indian cobra</name>
    <dbReference type="NCBI Taxonomy" id="35670"/>
    <lineage>
        <taxon>Eukaryota</taxon>
        <taxon>Metazoa</taxon>
        <taxon>Chordata</taxon>
        <taxon>Craniata</taxon>
        <taxon>Vertebrata</taxon>
        <taxon>Euteleostomi</taxon>
        <taxon>Lepidosauria</taxon>
        <taxon>Squamata</taxon>
        <taxon>Bifurcata</taxon>
        <taxon>Unidentata</taxon>
        <taxon>Episquamata</taxon>
        <taxon>Toxicofera</taxon>
        <taxon>Serpentes</taxon>
        <taxon>Colubroidea</taxon>
        <taxon>Elapidae</taxon>
        <taxon>Elapinae</taxon>
        <taxon>Naja</taxon>
    </lineage>
</organism>
<dbReference type="FunFam" id="3.40.50.1460:FF:000011">
    <property type="entry name" value="Caspase-7"/>
    <property type="match status" value="1"/>
</dbReference>
<dbReference type="Ensembl" id="ENSNNAT00000018995.1">
    <property type="protein sequence ID" value="ENSNNAP00000018094.1"/>
    <property type="gene ID" value="ENSNNAG00000012082.1"/>
</dbReference>
<dbReference type="GO" id="GO:0043525">
    <property type="term" value="P:positive regulation of neuron apoptotic process"/>
    <property type="evidence" value="ECO:0007669"/>
    <property type="project" value="TreeGrafter"/>
</dbReference>
<dbReference type="GO" id="GO:0030216">
    <property type="term" value="P:keratinocyte differentiation"/>
    <property type="evidence" value="ECO:0007669"/>
    <property type="project" value="TreeGrafter"/>
</dbReference>
<proteinExistence type="inferred from homology"/>
<evidence type="ECO:0000313" key="8">
    <source>
        <dbReference type="Proteomes" id="UP000694559"/>
    </source>
</evidence>
<accession>A0A8C6XQF6</accession>
<gene>
    <name evidence="7" type="primary">IRF2</name>
</gene>